<name>A0A212IZN5_9BACT</name>
<dbReference type="InterPro" id="IPR016181">
    <property type="entry name" value="Acyl_CoA_acyltransferase"/>
</dbReference>
<dbReference type="InterPro" id="IPR039968">
    <property type="entry name" value="BcerS-like"/>
</dbReference>
<dbReference type="PANTHER" id="PTHR41368:SF1">
    <property type="entry name" value="PROTEIN YGHO"/>
    <property type="match status" value="1"/>
</dbReference>
<evidence type="ECO:0008006" key="2">
    <source>
        <dbReference type="Google" id="ProtNLM"/>
    </source>
</evidence>
<dbReference type="PANTHER" id="PTHR41368">
    <property type="entry name" value="PROTEIN YGHO"/>
    <property type="match status" value="1"/>
</dbReference>
<gene>
    <name evidence="1" type="ORF">KL86DYS1_10663</name>
</gene>
<dbReference type="RefSeq" id="WP_296938552.1">
    <property type="nucleotide sequence ID" value="NZ_LT599032.1"/>
</dbReference>
<reference evidence="1" key="1">
    <citation type="submission" date="2016-04" db="EMBL/GenBank/DDBJ databases">
        <authorList>
            <person name="Evans L.H."/>
            <person name="Alamgir A."/>
            <person name="Owens N."/>
            <person name="Weber N.D."/>
            <person name="Virtaneva K."/>
            <person name="Barbian K."/>
            <person name="Babar A."/>
            <person name="Rosenke K."/>
        </authorList>
    </citation>
    <scope>NUCLEOTIDE SEQUENCE</scope>
    <source>
        <strain evidence="1">86-1</strain>
    </source>
</reference>
<proteinExistence type="predicted"/>
<evidence type="ECO:0000313" key="1">
    <source>
        <dbReference type="EMBL" id="SBV92641.1"/>
    </source>
</evidence>
<dbReference type="SUPFAM" id="SSF55729">
    <property type="entry name" value="Acyl-CoA N-acyltransferases (Nat)"/>
    <property type="match status" value="1"/>
</dbReference>
<accession>A0A212IZN5</accession>
<dbReference type="Gene3D" id="3.40.630.30">
    <property type="match status" value="1"/>
</dbReference>
<dbReference type="EMBL" id="FLUM01000001">
    <property type="protein sequence ID" value="SBV92641.1"/>
    <property type="molecule type" value="Genomic_DNA"/>
</dbReference>
<dbReference type="AlphaFoldDB" id="A0A212IZN5"/>
<protein>
    <recommendedName>
        <fullName evidence="2">N-acetyltransferase domain-containing protein</fullName>
    </recommendedName>
</protein>
<sequence length="379" mass="43691">MSIVIREVKEDDKALKKAFVKFPIKLYKDCPYYVPSLILDELDTLNTKKNPAFDFCEMQMFLAYKENEIVGRIAAIINHKANEVWNEKHARFSFVDFIDDNEVVDALFAAAIKWVKDKGMDAIVGPMGFTDLDPEGMLIKGFDQVSTMATKYSYPYYVAQIERLGFEKEADWNEYRIPVPDAVPERHQRIANMVATRYGLKVLKFKSLKQIAPYVDRLFKLMNEAYTPLYGFAPLSQKQIDHYVKMYVPLLRWDIVSIIIKEETDEVVGFGIGMPSLSRGLIKSRGKLFPFGWYHLLKDLKSKKNPVIDLLLIGISPEYQGKGVNAIIFNDFIPSAYKCGFQFAESNPELEMNNKVASLWDGFNAENHKMRRAYIKHLN</sequence>
<organism evidence="1">
    <name type="scientific">uncultured Dysgonomonas sp</name>
    <dbReference type="NCBI Taxonomy" id="206096"/>
    <lineage>
        <taxon>Bacteria</taxon>
        <taxon>Pseudomonadati</taxon>
        <taxon>Bacteroidota</taxon>
        <taxon>Bacteroidia</taxon>
        <taxon>Bacteroidales</taxon>
        <taxon>Dysgonomonadaceae</taxon>
        <taxon>Dysgonomonas</taxon>
        <taxon>environmental samples</taxon>
    </lineage>
</organism>